<evidence type="ECO:0000259" key="5">
    <source>
        <dbReference type="PROSITE" id="PS50162"/>
    </source>
</evidence>
<dbReference type="Pfam" id="PF00154">
    <property type="entry name" value="RecA_N"/>
    <property type="match status" value="1"/>
</dbReference>
<dbReference type="GO" id="GO:0003697">
    <property type="term" value="F:single-stranded DNA binding"/>
    <property type="evidence" value="ECO:0007669"/>
    <property type="project" value="InterPro"/>
</dbReference>
<dbReference type="OrthoDB" id="5957327at2759"/>
<dbReference type="PANTHER" id="PTHR45900">
    <property type="entry name" value="RECA"/>
    <property type="match status" value="1"/>
</dbReference>
<dbReference type="STRING" id="33114.A0A2G2VS75"/>
<dbReference type="Proteomes" id="UP000224567">
    <property type="component" value="Unassembled WGS sequence"/>
</dbReference>
<evidence type="ECO:0000256" key="2">
    <source>
        <dbReference type="ARBA" id="ARBA00022741"/>
    </source>
</evidence>
<evidence type="ECO:0000313" key="7">
    <source>
        <dbReference type="Proteomes" id="UP000224567"/>
    </source>
</evidence>
<dbReference type="InterPro" id="IPR049428">
    <property type="entry name" value="RecA-like_N"/>
</dbReference>
<organism evidence="6 7">
    <name type="scientific">Capsicum baccatum</name>
    <name type="common">Peruvian pepper</name>
    <dbReference type="NCBI Taxonomy" id="33114"/>
    <lineage>
        <taxon>Eukaryota</taxon>
        <taxon>Viridiplantae</taxon>
        <taxon>Streptophyta</taxon>
        <taxon>Embryophyta</taxon>
        <taxon>Tracheophyta</taxon>
        <taxon>Spermatophyta</taxon>
        <taxon>Magnoliopsida</taxon>
        <taxon>eudicotyledons</taxon>
        <taxon>Gunneridae</taxon>
        <taxon>Pentapetalae</taxon>
        <taxon>asterids</taxon>
        <taxon>lamiids</taxon>
        <taxon>Solanales</taxon>
        <taxon>Solanaceae</taxon>
        <taxon>Solanoideae</taxon>
        <taxon>Capsiceae</taxon>
        <taxon>Capsicum</taxon>
    </lineage>
</organism>
<reference evidence="7" key="2">
    <citation type="journal article" date="2017" name="J. Anim. Genet.">
        <title>Multiple reference genome sequences of hot pepper reveal the massive evolution of plant disease resistance genes by retroduplication.</title>
        <authorList>
            <person name="Kim S."/>
            <person name="Park J."/>
            <person name="Yeom S.-I."/>
            <person name="Kim Y.-M."/>
            <person name="Seo E."/>
            <person name="Kim K.-T."/>
            <person name="Kim M.-S."/>
            <person name="Lee J.M."/>
            <person name="Cheong K."/>
            <person name="Shin H.-S."/>
            <person name="Kim S.-B."/>
            <person name="Han K."/>
            <person name="Lee J."/>
            <person name="Park M."/>
            <person name="Lee H.-A."/>
            <person name="Lee H.-Y."/>
            <person name="Lee Y."/>
            <person name="Oh S."/>
            <person name="Lee J.H."/>
            <person name="Choi E."/>
            <person name="Choi E."/>
            <person name="Lee S.E."/>
            <person name="Jeon J."/>
            <person name="Kim H."/>
            <person name="Choi G."/>
            <person name="Song H."/>
            <person name="Lee J."/>
            <person name="Lee S.-C."/>
            <person name="Kwon J.-K."/>
            <person name="Lee H.-Y."/>
            <person name="Koo N."/>
            <person name="Hong Y."/>
            <person name="Kim R.W."/>
            <person name="Kang W.-H."/>
            <person name="Huh J.H."/>
            <person name="Kang B.-C."/>
            <person name="Yang T.-J."/>
            <person name="Lee Y.-H."/>
            <person name="Bennetzen J.L."/>
            <person name="Choi D."/>
        </authorList>
    </citation>
    <scope>NUCLEOTIDE SEQUENCE [LARGE SCALE GENOMIC DNA]</scope>
    <source>
        <strain evidence="7">cv. PBC81</strain>
    </source>
</reference>
<reference evidence="6 7" key="1">
    <citation type="journal article" date="2017" name="Genome Biol.">
        <title>New reference genome sequences of hot pepper reveal the massive evolution of plant disease-resistance genes by retroduplication.</title>
        <authorList>
            <person name="Kim S."/>
            <person name="Park J."/>
            <person name="Yeom S.I."/>
            <person name="Kim Y.M."/>
            <person name="Seo E."/>
            <person name="Kim K.T."/>
            <person name="Kim M.S."/>
            <person name="Lee J.M."/>
            <person name="Cheong K."/>
            <person name="Shin H.S."/>
            <person name="Kim S.B."/>
            <person name="Han K."/>
            <person name="Lee J."/>
            <person name="Park M."/>
            <person name="Lee H.A."/>
            <person name="Lee H.Y."/>
            <person name="Lee Y."/>
            <person name="Oh S."/>
            <person name="Lee J.H."/>
            <person name="Choi E."/>
            <person name="Choi E."/>
            <person name="Lee S.E."/>
            <person name="Jeon J."/>
            <person name="Kim H."/>
            <person name="Choi G."/>
            <person name="Song H."/>
            <person name="Lee J."/>
            <person name="Lee S.C."/>
            <person name="Kwon J.K."/>
            <person name="Lee H.Y."/>
            <person name="Koo N."/>
            <person name="Hong Y."/>
            <person name="Kim R.W."/>
            <person name="Kang W.H."/>
            <person name="Huh J.H."/>
            <person name="Kang B.C."/>
            <person name="Yang T.J."/>
            <person name="Lee Y.H."/>
            <person name="Bennetzen J.L."/>
            <person name="Choi D."/>
        </authorList>
    </citation>
    <scope>NUCLEOTIDE SEQUENCE [LARGE SCALE GENOMIC DNA]</scope>
    <source>
        <strain evidence="7">cv. PBC81</strain>
    </source>
</reference>
<evidence type="ECO:0000313" key="6">
    <source>
        <dbReference type="EMBL" id="PHT35830.1"/>
    </source>
</evidence>
<gene>
    <name evidence="6" type="ORF">CQW23_23530</name>
</gene>
<keyword evidence="7" id="KW-1185">Reference proteome</keyword>
<dbReference type="InterPro" id="IPR020588">
    <property type="entry name" value="RecA_ATP-bd"/>
</dbReference>
<accession>A0A2G2VS75</accession>
<sequence>MRNQLNLSFGNFNFNIYFVKLLDFNIDLQFTKFTVVVLEVAAKVYLLDYLALKFVYNSPSCSTSVKIYHKVCRPQFSVRGIRVRYKFDQKINGAFSPDFDARFLDRQKALEASMNDINNSFGKGSIIRLGSAGVTLGETFPSGCSMLDFALGGGLPKGRIVEIYGPESSEKTSLDLHAIA</sequence>
<comment type="caution">
    <text evidence="6">The sequence shown here is derived from an EMBL/GenBank/DDBJ whole genome shotgun (WGS) entry which is preliminary data.</text>
</comment>
<dbReference type="GO" id="GO:0006310">
    <property type="term" value="P:DNA recombination"/>
    <property type="evidence" value="ECO:0007669"/>
    <property type="project" value="UniProtKB-KW"/>
</dbReference>
<evidence type="ECO:0000256" key="1">
    <source>
        <dbReference type="ARBA" id="ARBA00009391"/>
    </source>
</evidence>
<dbReference type="GO" id="GO:0006281">
    <property type="term" value="P:DNA repair"/>
    <property type="evidence" value="ECO:0007669"/>
    <property type="project" value="InterPro"/>
</dbReference>
<protein>
    <submittedName>
        <fullName evidence="6">Protein RecA</fullName>
    </submittedName>
</protein>
<feature type="domain" description="RecA family profile 1" evidence="5">
    <location>
        <begin position="136"/>
        <end position="180"/>
    </location>
</feature>
<dbReference type="EMBL" id="MLFT02000010">
    <property type="protein sequence ID" value="PHT35830.1"/>
    <property type="molecule type" value="Genomic_DNA"/>
</dbReference>
<dbReference type="PANTHER" id="PTHR45900:SF1">
    <property type="entry name" value="MITOCHONDRIAL DNA REPAIR PROTEIN RECA HOMOLOG-RELATED"/>
    <property type="match status" value="1"/>
</dbReference>
<dbReference type="InterPro" id="IPR027417">
    <property type="entry name" value="P-loop_NTPase"/>
</dbReference>
<dbReference type="AlphaFoldDB" id="A0A2G2VS75"/>
<keyword evidence="3" id="KW-0067">ATP-binding</keyword>
<proteinExistence type="inferred from homology"/>
<dbReference type="GO" id="GO:0140664">
    <property type="term" value="F:ATP-dependent DNA damage sensor activity"/>
    <property type="evidence" value="ECO:0007669"/>
    <property type="project" value="InterPro"/>
</dbReference>
<dbReference type="SUPFAM" id="SSF52540">
    <property type="entry name" value="P-loop containing nucleoside triphosphate hydrolases"/>
    <property type="match status" value="1"/>
</dbReference>
<evidence type="ECO:0000256" key="3">
    <source>
        <dbReference type="ARBA" id="ARBA00022840"/>
    </source>
</evidence>
<name>A0A2G2VS75_CAPBA</name>
<keyword evidence="4" id="KW-0233">DNA recombination</keyword>
<comment type="similarity">
    <text evidence="1">Belongs to the RecA family.</text>
</comment>
<evidence type="ECO:0000256" key="4">
    <source>
        <dbReference type="ARBA" id="ARBA00023172"/>
    </source>
</evidence>
<dbReference type="InterPro" id="IPR013765">
    <property type="entry name" value="DNA_recomb/repair_RecA"/>
</dbReference>
<dbReference type="Gene3D" id="3.40.50.300">
    <property type="entry name" value="P-loop containing nucleotide triphosphate hydrolases"/>
    <property type="match status" value="1"/>
</dbReference>
<dbReference type="PROSITE" id="PS50162">
    <property type="entry name" value="RECA_2"/>
    <property type="match status" value="1"/>
</dbReference>
<dbReference type="GO" id="GO:0005524">
    <property type="term" value="F:ATP binding"/>
    <property type="evidence" value="ECO:0007669"/>
    <property type="project" value="UniProtKB-KW"/>
</dbReference>
<keyword evidence="2" id="KW-0547">Nucleotide-binding</keyword>